<feature type="region of interest" description="Disordered" evidence="1">
    <location>
        <begin position="129"/>
        <end position="180"/>
    </location>
</feature>
<evidence type="ECO:0000256" key="1">
    <source>
        <dbReference type="SAM" id="MobiDB-lite"/>
    </source>
</evidence>
<name>A0A1I7YYX8_9BILA</name>
<feature type="compositionally biased region" description="Basic and acidic residues" evidence="1">
    <location>
        <begin position="35"/>
        <end position="54"/>
    </location>
</feature>
<protein>
    <submittedName>
        <fullName evidence="3">Uncharacterized protein</fullName>
    </submittedName>
</protein>
<dbReference type="WBParaSite" id="L893_g21098.t1">
    <property type="protein sequence ID" value="L893_g21098.t1"/>
    <property type="gene ID" value="L893_g21098"/>
</dbReference>
<evidence type="ECO:0000313" key="2">
    <source>
        <dbReference type="Proteomes" id="UP000095287"/>
    </source>
</evidence>
<organism evidence="2 3">
    <name type="scientific">Steinernema glaseri</name>
    <dbReference type="NCBI Taxonomy" id="37863"/>
    <lineage>
        <taxon>Eukaryota</taxon>
        <taxon>Metazoa</taxon>
        <taxon>Ecdysozoa</taxon>
        <taxon>Nematoda</taxon>
        <taxon>Chromadorea</taxon>
        <taxon>Rhabditida</taxon>
        <taxon>Tylenchina</taxon>
        <taxon>Panagrolaimomorpha</taxon>
        <taxon>Strongyloidoidea</taxon>
        <taxon>Steinernematidae</taxon>
        <taxon>Steinernema</taxon>
    </lineage>
</organism>
<feature type="compositionally biased region" description="Polar residues" evidence="1">
    <location>
        <begin position="171"/>
        <end position="180"/>
    </location>
</feature>
<accession>A0A1I7YYX8</accession>
<proteinExistence type="predicted"/>
<dbReference type="AlphaFoldDB" id="A0A1I7YYX8"/>
<feature type="region of interest" description="Disordered" evidence="1">
    <location>
        <begin position="27"/>
        <end position="97"/>
    </location>
</feature>
<sequence length="180" mass="20488">MFYVKHKSGQECGPENWATQTEEATLGWCSGAPPYDHRMYPRAERRAQEEDAKPLKLGSSPKTAQKGYGERSEATFPTREIRLHWRERERPQKNGPRLLASMADDLGCEDDLRPPERGLMRSDSRIIIKHMPPGAPSAGATEPQHSVIPSLEGKHRRALFPRAERREHRAGNSSTWNSRH</sequence>
<reference evidence="3" key="1">
    <citation type="submission" date="2016-11" db="UniProtKB">
        <authorList>
            <consortium name="WormBaseParasite"/>
        </authorList>
    </citation>
    <scope>IDENTIFICATION</scope>
</reference>
<keyword evidence="2" id="KW-1185">Reference proteome</keyword>
<feature type="compositionally biased region" description="Basic and acidic residues" evidence="1">
    <location>
        <begin position="68"/>
        <end position="92"/>
    </location>
</feature>
<dbReference type="Proteomes" id="UP000095287">
    <property type="component" value="Unplaced"/>
</dbReference>
<evidence type="ECO:0000313" key="3">
    <source>
        <dbReference type="WBParaSite" id="L893_g21098.t1"/>
    </source>
</evidence>